<dbReference type="InterPro" id="IPR003737">
    <property type="entry name" value="GlcNAc_PI_deacetylase-related"/>
</dbReference>
<dbReference type="GO" id="GO:0016811">
    <property type="term" value="F:hydrolase activity, acting on carbon-nitrogen (but not peptide) bonds, in linear amides"/>
    <property type="evidence" value="ECO:0007669"/>
    <property type="project" value="TreeGrafter"/>
</dbReference>
<dbReference type="Proteomes" id="UP000184609">
    <property type="component" value="Unassembled WGS sequence"/>
</dbReference>
<dbReference type="InterPro" id="IPR024078">
    <property type="entry name" value="LmbE-like_dom_sf"/>
</dbReference>
<reference evidence="2" key="1">
    <citation type="submission" date="2016-12" db="EMBL/GenBank/DDBJ databases">
        <authorList>
            <person name="Varghese N."/>
            <person name="Submissions S."/>
        </authorList>
    </citation>
    <scope>NUCLEOTIDE SEQUENCE [LARGE SCALE GENOMIC DNA]</scope>
    <source>
        <strain evidence="2">DSM 25035</strain>
    </source>
</reference>
<dbReference type="PANTHER" id="PTHR12993:SF11">
    <property type="entry name" value="N-ACETYLGLUCOSAMINYL-PHOSPHATIDYLINOSITOL DE-N-ACETYLASE"/>
    <property type="match status" value="1"/>
</dbReference>
<dbReference type="STRING" id="1073327.SAMN04488108_0593"/>
<dbReference type="AlphaFoldDB" id="A0A1M7Z5L6"/>
<dbReference type="SUPFAM" id="SSF102588">
    <property type="entry name" value="LmbE-like"/>
    <property type="match status" value="1"/>
</dbReference>
<gene>
    <name evidence="1" type="ORF">SAMN04488108_0593</name>
</gene>
<name>A0A1M7Z5L6_9BACT</name>
<dbReference type="EMBL" id="FRXN01000001">
    <property type="protein sequence ID" value="SHO60134.1"/>
    <property type="molecule type" value="Genomic_DNA"/>
</dbReference>
<evidence type="ECO:0000313" key="1">
    <source>
        <dbReference type="EMBL" id="SHO60134.1"/>
    </source>
</evidence>
<dbReference type="Gene3D" id="3.40.50.10320">
    <property type="entry name" value="LmbE-like"/>
    <property type="match status" value="1"/>
</dbReference>
<proteinExistence type="predicted"/>
<dbReference type="Pfam" id="PF02585">
    <property type="entry name" value="PIG-L"/>
    <property type="match status" value="1"/>
</dbReference>
<keyword evidence="2" id="KW-1185">Reference proteome</keyword>
<dbReference type="PANTHER" id="PTHR12993">
    <property type="entry name" value="N-ACETYLGLUCOSAMINYL-PHOSPHATIDYLINOSITOL DE-N-ACETYLASE-RELATED"/>
    <property type="match status" value="1"/>
</dbReference>
<sequence length="276" mass="31014">MGVLLLLVLLSPFFLIQIGKGALHNPEIPSRDLPFSSDSKLKVLAFFPHPDDEVTVSGTLMKLIEEGHEVHLLCLTRGEAGNSGEGYSKDELAEIRTLEMTQAADRIGATKLHLLEYADSGLNELGLDSLKSIALDRIYAIQPDILFSYDSKVGLYGHPDHRLSGLAVEQVFQENKGNSLFKPQQLFQVTLSPNQIEIALELSEGFKNNYPKEEGEGLPLPDFSIKTQAYFSRVLDVMQAHESQQAVLKDLMPYHDQVPAWIYSRIFDREYFHEVK</sequence>
<organism evidence="1 2">
    <name type="scientific">Algoriphagus zhangzhouensis</name>
    <dbReference type="NCBI Taxonomy" id="1073327"/>
    <lineage>
        <taxon>Bacteria</taxon>
        <taxon>Pseudomonadati</taxon>
        <taxon>Bacteroidota</taxon>
        <taxon>Cytophagia</taxon>
        <taxon>Cytophagales</taxon>
        <taxon>Cyclobacteriaceae</taxon>
        <taxon>Algoriphagus</taxon>
    </lineage>
</organism>
<accession>A0A1M7Z5L6</accession>
<protein>
    <submittedName>
        <fullName evidence="1">N-acetylglucosaminyl deacetylase, LmbE family</fullName>
    </submittedName>
</protein>
<evidence type="ECO:0000313" key="2">
    <source>
        <dbReference type="Proteomes" id="UP000184609"/>
    </source>
</evidence>